<protein>
    <submittedName>
        <fullName evidence="1">Uncharacterized protein</fullName>
    </submittedName>
</protein>
<reference evidence="1" key="1">
    <citation type="submission" date="2023-04" db="EMBL/GenBank/DDBJ databases">
        <title>A chromosome-level genome assembly of the parasitoid wasp Eretmocerus hayati.</title>
        <authorList>
            <person name="Zhong Y."/>
            <person name="Liu S."/>
            <person name="Liu Y."/>
        </authorList>
    </citation>
    <scope>NUCLEOTIDE SEQUENCE</scope>
    <source>
        <strain evidence="1">ZJU_SS_LIU_2023</strain>
    </source>
</reference>
<dbReference type="EMBL" id="CM056742">
    <property type="protein sequence ID" value="KAJ8676480.1"/>
    <property type="molecule type" value="Genomic_DNA"/>
</dbReference>
<comment type="caution">
    <text evidence="1">The sequence shown here is derived from an EMBL/GenBank/DDBJ whole genome shotgun (WGS) entry which is preliminary data.</text>
</comment>
<keyword evidence="2" id="KW-1185">Reference proteome</keyword>
<accession>A0ACC2NYX1</accession>
<evidence type="ECO:0000313" key="1">
    <source>
        <dbReference type="EMBL" id="KAJ8676480.1"/>
    </source>
</evidence>
<organism evidence="1 2">
    <name type="scientific">Eretmocerus hayati</name>
    <dbReference type="NCBI Taxonomy" id="131215"/>
    <lineage>
        <taxon>Eukaryota</taxon>
        <taxon>Metazoa</taxon>
        <taxon>Ecdysozoa</taxon>
        <taxon>Arthropoda</taxon>
        <taxon>Hexapoda</taxon>
        <taxon>Insecta</taxon>
        <taxon>Pterygota</taxon>
        <taxon>Neoptera</taxon>
        <taxon>Endopterygota</taxon>
        <taxon>Hymenoptera</taxon>
        <taxon>Apocrita</taxon>
        <taxon>Proctotrupomorpha</taxon>
        <taxon>Chalcidoidea</taxon>
        <taxon>Aphelinidae</taxon>
        <taxon>Aphelininae</taxon>
        <taxon>Eretmocerus</taxon>
    </lineage>
</organism>
<evidence type="ECO:0000313" key="2">
    <source>
        <dbReference type="Proteomes" id="UP001239111"/>
    </source>
</evidence>
<dbReference type="Proteomes" id="UP001239111">
    <property type="component" value="Chromosome 2"/>
</dbReference>
<name>A0ACC2NYX1_9HYME</name>
<gene>
    <name evidence="1" type="ORF">QAD02_012267</name>
</gene>
<sequence>MHFKHPLLCRSMRHQRPLRTGQVQKEWLAPSRCMQPLPAGKPRNPRLTSWHQRPPTGQLQSAAMQQPRNTALPSLEEALKKLKRRDPRKRVERWVKQSTVWTDASAGMRDLLEACKSAHTGHVKRETSHHRRPRTSPAPASSSRPPSPLLAAAPSDRPILGASRPIASVARSSPPHTAPRSSTNIAPPSTVTGEAGRLWNDAPGPREQRGPDTWVFGRSPNEIDSDEPVVVGYRRAGSTSQAPTSTTHNLDGNLSDSDVSIVWSKHPGRLEGGIGQGYNRRVGDFVKSRSHSSATRDSRSPKQSEQSVCSFGSIDTLVMPRKPTTPVSPAELYVLVDAYTTHRTPTLAQALINAVSTDLHRAQERERATRRRAEDKGRLEALTPEQREAELCKRRTARKQASRRRASQSQLTRSTASEADSSDADTGIHSTRSVTHTPEPPASSACAAARGIRPPKKRSCRSSSAPATQDPQLCASVNLQNNVSASLTLQDNVSASVEAVQGPSTTGDTEQASALSYLPPEVTSALNIGYGDGTDKRPDTPGDATRRHHLATTHTSGKLTDPHLRARHRGDAPRPMPGGGGLRHAVSGQRRRQHCQCAGIQALCMRRSRRVGQPDVHRHDGRLETVPPSSRPGPAAAAGLLQPRRRLRRTHVPAVVILITLIISFPRTTDQ</sequence>
<proteinExistence type="predicted"/>